<dbReference type="EMBL" id="SLUN01000018">
    <property type="protein sequence ID" value="TCL64709.1"/>
    <property type="molecule type" value="Genomic_DNA"/>
</dbReference>
<feature type="transmembrane region" description="Helical" evidence="6">
    <location>
        <begin position="122"/>
        <end position="139"/>
    </location>
</feature>
<dbReference type="Gene3D" id="1.10.3730.20">
    <property type="match status" value="1"/>
</dbReference>
<accession>A0A4R1RFN1</accession>
<dbReference type="Pfam" id="PF00892">
    <property type="entry name" value="EamA"/>
    <property type="match status" value="1"/>
</dbReference>
<dbReference type="Proteomes" id="UP000295008">
    <property type="component" value="Unassembled WGS sequence"/>
</dbReference>
<comment type="similarity">
    <text evidence="2">Belongs to the EamA transporter family.</text>
</comment>
<dbReference type="AlphaFoldDB" id="A0A4R1RFN1"/>
<dbReference type="InterPro" id="IPR037185">
    <property type="entry name" value="EmrE-like"/>
</dbReference>
<dbReference type="PANTHER" id="PTHR32322">
    <property type="entry name" value="INNER MEMBRANE TRANSPORTER"/>
    <property type="match status" value="1"/>
</dbReference>
<keyword evidence="4 6" id="KW-1133">Transmembrane helix</keyword>
<evidence type="ECO:0000256" key="5">
    <source>
        <dbReference type="ARBA" id="ARBA00023136"/>
    </source>
</evidence>
<dbReference type="InterPro" id="IPR000620">
    <property type="entry name" value="EamA_dom"/>
</dbReference>
<keyword evidence="3 6" id="KW-0812">Transmembrane</keyword>
<dbReference type="PANTHER" id="PTHR32322:SF2">
    <property type="entry name" value="EAMA DOMAIN-CONTAINING PROTEIN"/>
    <property type="match status" value="1"/>
</dbReference>
<keyword evidence="9" id="KW-1185">Reference proteome</keyword>
<reference evidence="8 9" key="1">
    <citation type="submission" date="2019-03" db="EMBL/GenBank/DDBJ databases">
        <title>Genomic Encyclopedia of Type Strains, Phase IV (KMG-IV): sequencing the most valuable type-strain genomes for metagenomic binning, comparative biology and taxonomic classification.</title>
        <authorList>
            <person name="Goeker M."/>
        </authorList>
    </citation>
    <scope>NUCLEOTIDE SEQUENCE [LARGE SCALE GENOMIC DNA]</scope>
    <source>
        <strain evidence="8 9">LX-B</strain>
    </source>
</reference>
<proteinExistence type="inferred from homology"/>
<protein>
    <submittedName>
        <fullName evidence="8">Transporter family protein</fullName>
    </submittedName>
</protein>
<evidence type="ECO:0000256" key="3">
    <source>
        <dbReference type="ARBA" id="ARBA00022692"/>
    </source>
</evidence>
<name>A0A4R1RFN1_HYDET</name>
<sequence length="141" mass="14883">MNAVFLALFGALCWGIAPLFGKVGLRGINPYVGLSARTIITVCLVTGFILGQGGLEKIASIPARRWLYLAAEAFFATFIGDLAYYAAIKKGAIGQTSLILSTSPLITLWAGWFFLGEALSPAKICGAVLIIIGLVLIGFKS</sequence>
<feature type="transmembrane region" description="Helical" evidence="6">
    <location>
        <begin position="31"/>
        <end position="55"/>
    </location>
</feature>
<organism evidence="8 9">
    <name type="scientific">Hydrogenispora ethanolica</name>
    <dbReference type="NCBI Taxonomy" id="1082276"/>
    <lineage>
        <taxon>Bacteria</taxon>
        <taxon>Bacillati</taxon>
        <taxon>Bacillota</taxon>
        <taxon>Hydrogenispora</taxon>
    </lineage>
</organism>
<evidence type="ECO:0000313" key="8">
    <source>
        <dbReference type="EMBL" id="TCL64709.1"/>
    </source>
</evidence>
<comment type="subcellular location">
    <subcellularLocation>
        <location evidence="1">Membrane</location>
        <topology evidence="1">Multi-pass membrane protein</topology>
    </subcellularLocation>
</comment>
<feature type="transmembrane region" description="Helical" evidence="6">
    <location>
        <begin position="67"/>
        <end position="87"/>
    </location>
</feature>
<evidence type="ECO:0000259" key="7">
    <source>
        <dbReference type="Pfam" id="PF00892"/>
    </source>
</evidence>
<gene>
    <name evidence="8" type="ORF">EDC14_10187</name>
</gene>
<dbReference type="SUPFAM" id="SSF103481">
    <property type="entry name" value="Multidrug resistance efflux transporter EmrE"/>
    <property type="match status" value="1"/>
</dbReference>
<dbReference type="RefSeq" id="WP_132015037.1">
    <property type="nucleotide sequence ID" value="NZ_SLUN01000018.1"/>
</dbReference>
<feature type="transmembrane region" description="Helical" evidence="6">
    <location>
        <begin position="93"/>
        <end position="115"/>
    </location>
</feature>
<evidence type="ECO:0000256" key="2">
    <source>
        <dbReference type="ARBA" id="ARBA00007362"/>
    </source>
</evidence>
<evidence type="ECO:0000256" key="1">
    <source>
        <dbReference type="ARBA" id="ARBA00004141"/>
    </source>
</evidence>
<dbReference type="OrthoDB" id="9806718at2"/>
<dbReference type="InterPro" id="IPR050638">
    <property type="entry name" value="AA-Vitamin_Transporters"/>
</dbReference>
<keyword evidence="5 6" id="KW-0472">Membrane</keyword>
<feature type="domain" description="EamA" evidence="7">
    <location>
        <begin position="3"/>
        <end position="138"/>
    </location>
</feature>
<evidence type="ECO:0000313" key="9">
    <source>
        <dbReference type="Proteomes" id="UP000295008"/>
    </source>
</evidence>
<evidence type="ECO:0000256" key="4">
    <source>
        <dbReference type="ARBA" id="ARBA00022989"/>
    </source>
</evidence>
<dbReference type="GO" id="GO:0016020">
    <property type="term" value="C:membrane"/>
    <property type="evidence" value="ECO:0007669"/>
    <property type="project" value="UniProtKB-SubCell"/>
</dbReference>
<comment type="caution">
    <text evidence="8">The sequence shown here is derived from an EMBL/GenBank/DDBJ whole genome shotgun (WGS) entry which is preliminary data.</text>
</comment>
<evidence type="ECO:0000256" key="6">
    <source>
        <dbReference type="SAM" id="Phobius"/>
    </source>
</evidence>